<dbReference type="InterPro" id="IPR036286">
    <property type="entry name" value="LexA/Signal_pep-like_sf"/>
</dbReference>
<dbReference type="GO" id="GO:0003677">
    <property type="term" value="F:DNA binding"/>
    <property type="evidence" value="ECO:0007669"/>
    <property type="project" value="UniProtKB-KW"/>
</dbReference>
<dbReference type="RefSeq" id="WP_089051943.1">
    <property type="nucleotide sequence ID" value="NZ_FXTV01000030.1"/>
</dbReference>
<dbReference type="EMBL" id="MUGW01000073">
    <property type="protein sequence ID" value="OXA83895.1"/>
    <property type="molecule type" value="Genomic_DNA"/>
</dbReference>
<organism evidence="5 6">
    <name type="scientific">Flavobacterium hercynium</name>
    <dbReference type="NCBI Taxonomy" id="387094"/>
    <lineage>
        <taxon>Bacteria</taxon>
        <taxon>Pseudomonadati</taxon>
        <taxon>Bacteroidota</taxon>
        <taxon>Flavobacteriia</taxon>
        <taxon>Flavobacteriales</taxon>
        <taxon>Flavobacteriaceae</taxon>
        <taxon>Flavobacterium</taxon>
    </lineage>
</organism>
<evidence type="ECO:0000256" key="2">
    <source>
        <dbReference type="ARBA" id="ARBA00023125"/>
    </source>
</evidence>
<dbReference type="Proteomes" id="UP000198345">
    <property type="component" value="Unassembled WGS sequence"/>
</dbReference>
<dbReference type="Gene3D" id="2.10.109.10">
    <property type="entry name" value="Umud Fragment, subunit A"/>
    <property type="match status" value="1"/>
</dbReference>
<dbReference type="Pfam" id="PF00717">
    <property type="entry name" value="Peptidase_S24"/>
    <property type="match status" value="1"/>
</dbReference>
<evidence type="ECO:0000259" key="4">
    <source>
        <dbReference type="Pfam" id="PF00717"/>
    </source>
</evidence>
<dbReference type="SUPFAM" id="SSF51306">
    <property type="entry name" value="LexA/Signal peptidase"/>
    <property type="match status" value="1"/>
</dbReference>
<keyword evidence="2" id="KW-0238">DNA-binding</keyword>
<dbReference type="InterPro" id="IPR015927">
    <property type="entry name" value="Peptidase_S24_S26A/B/C"/>
</dbReference>
<dbReference type="PANTHER" id="PTHR40661">
    <property type="match status" value="1"/>
</dbReference>
<feature type="domain" description="Peptidase S24/S26A/S26B/S26C" evidence="4">
    <location>
        <begin position="120"/>
        <end position="227"/>
    </location>
</feature>
<evidence type="ECO:0000313" key="6">
    <source>
        <dbReference type="Proteomes" id="UP000198345"/>
    </source>
</evidence>
<name>A0A226GPQ5_9FLAO</name>
<dbReference type="InterPro" id="IPR039418">
    <property type="entry name" value="LexA-like"/>
</dbReference>
<reference evidence="5 6" key="1">
    <citation type="submission" date="2016-11" db="EMBL/GenBank/DDBJ databases">
        <title>Whole genomes of Flavobacteriaceae.</title>
        <authorList>
            <person name="Stine C."/>
            <person name="Li C."/>
            <person name="Tadesse D."/>
        </authorList>
    </citation>
    <scope>NUCLEOTIDE SEQUENCE [LARGE SCALE GENOMIC DNA]</scope>
    <source>
        <strain evidence="5 6">DSM 18292</strain>
    </source>
</reference>
<evidence type="ECO:0000313" key="5">
    <source>
        <dbReference type="EMBL" id="OXA83895.1"/>
    </source>
</evidence>
<dbReference type="OrthoDB" id="796548at2"/>
<dbReference type="PANTHER" id="PTHR40661:SF1">
    <property type="entry name" value="HTH CRO_C1-TYPE DOMAIN-CONTAINING PROTEIN"/>
    <property type="match status" value="1"/>
</dbReference>
<accession>A0A226GPQ5</accession>
<dbReference type="AlphaFoldDB" id="A0A226GPQ5"/>
<evidence type="ECO:0000256" key="3">
    <source>
        <dbReference type="ARBA" id="ARBA00023163"/>
    </source>
</evidence>
<gene>
    <name evidence="5" type="ORF">B0A66_21730</name>
</gene>
<proteinExistence type="predicted"/>
<evidence type="ECO:0000256" key="1">
    <source>
        <dbReference type="ARBA" id="ARBA00023015"/>
    </source>
</evidence>
<sequence length="233" mass="26466">MKAIERVKEYIELKGFNNSSFEKHSSLSNGYIGTQLKRNADMGEGIIIKILDTCSDINMRWLMRGEGPMLKDSIDNKEVTYISNDVLDRFEEQSEVYRTTSGKNTIPLIPIEAMATYGTEEAKYNEYISEMFTVPTFKDADFLIKVADSSMLPKYNIGDVVACKKLSREEIIFQWNKVYVLDTSQGALINRIDKGEDDDHVMIVSDNEENEAFQLHKSKINAIAIVVGSIHLD</sequence>
<protein>
    <recommendedName>
        <fullName evidence="4">Peptidase S24/S26A/S26B/S26C domain-containing protein</fullName>
    </recommendedName>
</protein>
<comment type="caution">
    <text evidence="5">The sequence shown here is derived from an EMBL/GenBank/DDBJ whole genome shotgun (WGS) entry which is preliminary data.</text>
</comment>
<keyword evidence="1" id="KW-0805">Transcription regulation</keyword>
<dbReference type="CDD" id="cd06529">
    <property type="entry name" value="S24_LexA-like"/>
    <property type="match status" value="1"/>
</dbReference>
<keyword evidence="3" id="KW-0804">Transcription</keyword>
<keyword evidence="6" id="KW-1185">Reference proteome</keyword>